<dbReference type="PANTHER" id="PTHR35936:SF32">
    <property type="entry name" value="MEMBRANE-BOUND LYTIC MUREIN TRANSGLYCOSYLASE F"/>
    <property type="match status" value="1"/>
</dbReference>
<dbReference type="Gene3D" id="3.40.190.10">
    <property type="entry name" value="Periplasmic binding protein-like II"/>
    <property type="match status" value="6"/>
</dbReference>
<evidence type="ECO:0000256" key="2">
    <source>
        <dbReference type="ARBA" id="ARBA00022729"/>
    </source>
</evidence>
<dbReference type="InterPro" id="IPR005467">
    <property type="entry name" value="His_kinase_dom"/>
</dbReference>
<feature type="transmembrane region" description="Helical" evidence="3">
    <location>
        <begin position="757"/>
        <end position="778"/>
    </location>
</feature>
<dbReference type="Pfam" id="PF02518">
    <property type="entry name" value="HATPase_c"/>
    <property type="match status" value="1"/>
</dbReference>
<dbReference type="SUPFAM" id="SSF55785">
    <property type="entry name" value="PYP-like sensor domain (PAS domain)"/>
    <property type="match status" value="1"/>
</dbReference>
<keyword evidence="2 4" id="KW-0732">Signal</keyword>
<evidence type="ECO:0000256" key="1">
    <source>
        <dbReference type="ARBA" id="ARBA00010333"/>
    </source>
</evidence>
<dbReference type="Proteomes" id="UP000838160">
    <property type="component" value="Unassembled WGS sequence"/>
</dbReference>
<keyword evidence="3" id="KW-0472">Membrane</keyword>
<keyword evidence="6" id="KW-0456">Lyase</keyword>
<dbReference type="SUPFAM" id="SSF53850">
    <property type="entry name" value="Periplasmic binding protein-like II"/>
    <property type="match status" value="3"/>
</dbReference>
<reference evidence="6" key="1">
    <citation type="submission" date="2021-12" db="EMBL/GenBank/DDBJ databases">
        <authorList>
            <person name="Rodrigo-Torres L."/>
            <person name="Arahal R. D."/>
            <person name="Lucena T."/>
        </authorList>
    </citation>
    <scope>NUCLEOTIDE SEQUENCE</scope>
    <source>
        <strain evidence="6">CECT 8226</strain>
    </source>
</reference>
<dbReference type="PROSITE" id="PS50109">
    <property type="entry name" value="HIS_KIN"/>
    <property type="match status" value="1"/>
</dbReference>
<dbReference type="InterPro" id="IPR003594">
    <property type="entry name" value="HATPase_dom"/>
</dbReference>
<proteinExistence type="inferred from homology"/>
<dbReference type="SUPFAM" id="SSF55874">
    <property type="entry name" value="ATPase domain of HSP90 chaperone/DNA topoisomerase II/histidine kinase"/>
    <property type="match status" value="1"/>
</dbReference>
<feature type="chain" id="PRO_5047159944" evidence="4">
    <location>
        <begin position="27"/>
        <end position="1134"/>
    </location>
</feature>
<comment type="caution">
    <text evidence="6">The sequence shown here is derived from an EMBL/GenBank/DDBJ whole genome shotgun (WGS) entry which is preliminary data.</text>
</comment>
<dbReference type="Gene3D" id="3.30.565.10">
    <property type="entry name" value="Histidine kinase-like ATPase, C-terminal domain"/>
    <property type="match status" value="1"/>
</dbReference>
<evidence type="ECO:0000256" key="4">
    <source>
        <dbReference type="SAM" id="SignalP"/>
    </source>
</evidence>
<dbReference type="Pfam" id="PF00497">
    <property type="entry name" value="SBP_bac_3"/>
    <property type="match status" value="2"/>
</dbReference>
<gene>
    <name evidence="6" type="primary">mltF_4</name>
    <name evidence="6" type="ORF">VHP8226_03556</name>
</gene>
<dbReference type="InterPro" id="IPR036890">
    <property type="entry name" value="HATPase_C_sf"/>
</dbReference>
<dbReference type="CDD" id="cd01007">
    <property type="entry name" value="PBP2_BvgS_HisK_like"/>
    <property type="match status" value="2"/>
</dbReference>
<dbReference type="InterPro" id="IPR001638">
    <property type="entry name" value="Solute-binding_3/MltF_N"/>
</dbReference>
<keyword evidence="3" id="KW-0812">Transmembrane</keyword>
<dbReference type="InterPro" id="IPR011712">
    <property type="entry name" value="Sig_transdc_His_kin_sub3_dim/P"/>
</dbReference>
<dbReference type="EMBL" id="CAKLCM010000003">
    <property type="protein sequence ID" value="CAH0529800.1"/>
    <property type="molecule type" value="Genomic_DNA"/>
</dbReference>
<dbReference type="CDD" id="cd16917">
    <property type="entry name" value="HATPase_UhpB-NarQ-NarX-like"/>
    <property type="match status" value="1"/>
</dbReference>
<sequence length="1134" mass="128469">MKATTCLNSFIILLFVSICSISPAQAMEKIKIALPEGSIAPFTYLEDGRPTGYFTEYYELVAEEANVELEWEVFPNRLKLLEHAVTSLEGYITEGAKVDRYNDDFVFGDVLLPRFVGTFWREGQTERVEQLTLETLPNLIIASPVGFSITNSFKANFPQAQIVETENLKQALQMVALGTADVTFIDVATGLHIQRAELIPNLRVLPAPEFIQSHFKPVHVMYSKAFPEALRNRFEQARERLDPADVDALKQKWFIDFRNNDVELNLTQEERNWLLKAPTIRVSAYENFAPFVYEKNGRLKGYSIDYLDLIAKRLGIQFVFDASKTWDQQLDMAKDRNLDVLQFIRYREEIDQYMDFTSSYFEGSETAFFGRAGAEPIESLDQAGDKVIAATRGYLEQRYLSKNYPELNVQIYSNQGEGINAVLRGEADYYLCEVTTCNTHLYKNFISNVEIKGYLEIESVHLANKARLAIRDDWPLLISAVDKAIESITRDELRDLRDKWMTITRERNDLIDTLSTEEKQWLQRHPRLAFSSALRAAPFGYIDDKGELGGAAVDILDRFESHYDLRSHLVAYESWKDTYNALVDGELDFVMTMNVTPERKKELLFTHPTHKLTYSIHTQLDKQLLSNITDLIGKKIGGAKGSGIVEKIKAEYPQIKIEQYRTLQDSLRALSNGEVDAVIENPMIVRYLAQTMGINNIKVSGDTEYSLEIAIGVHPSKPELVSLFNKVIASIGSEQMTLLTEKWGNVTVIEKNRWQPYLLWGLGISLLFISVTVSIAYYNRRKTLAMLQKTSHQLGNAQRVAKLGSLEFDSENRLHSLSQEAAHIIGVAQGRSMSRLDFVQMIYQPDREQYQSAWAKALATGLVNVEYRLEQPDGLKWVNEIAECQFGSNGKLVGGSAIIQDISLFKSSQQALIEGQKELRELASKLLNVQEEERKRVARELHDDLSQRLAVLSIEAGTLEMTIEDVTTKQSLKKIKKGLVGIAEDTHGLSRRLHPSILDDLGLVEALRSEIDNFRRREEIEVSFFCSTKKLDLASDSELAVFRIVQEALRNVSKYSEASRVEVNIATVRGNFVLQITDDGMGFDVAAARIAPGLGLKSMMERSRLIGGQLDISSEENKGTTIELVFNASQQRPM</sequence>
<organism evidence="6 7">
    <name type="scientific">Vibrio hippocampi</name>
    <dbReference type="NCBI Taxonomy" id="654686"/>
    <lineage>
        <taxon>Bacteria</taxon>
        <taxon>Pseudomonadati</taxon>
        <taxon>Pseudomonadota</taxon>
        <taxon>Gammaproteobacteria</taxon>
        <taxon>Vibrionales</taxon>
        <taxon>Vibrionaceae</taxon>
        <taxon>Vibrio</taxon>
    </lineage>
</organism>
<dbReference type="Gene3D" id="1.20.5.1930">
    <property type="match status" value="1"/>
</dbReference>
<protein>
    <submittedName>
        <fullName evidence="6">Membrane-bound lytic murein transglycosylase F</fullName>
        <ecNumber evidence="6">4.2.2.-</ecNumber>
    </submittedName>
</protein>
<dbReference type="EC" id="4.2.2.-" evidence="6"/>
<name>A0ABN8DMC2_9VIBR</name>
<evidence type="ECO:0000313" key="6">
    <source>
        <dbReference type="EMBL" id="CAH0529800.1"/>
    </source>
</evidence>
<evidence type="ECO:0000259" key="5">
    <source>
        <dbReference type="PROSITE" id="PS50109"/>
    </source>
</evidence>
<dbReference type="Gene3D" id="3.30.450.20">
    <property type="entry name" value="PAS domain"/>
    <property type="match status" value="1"/>
</dbReference>
<feature type="signal peptide" evidence="4">
    <location>
        <begin position="1"/>
        <end position="26"/>
    </location>
</feature>
<dbReference type="GO" id="GO:0016829">
    <property type="term" value="F:lyase activity"/>
    <property type="evidence" value="ECO:0007669"/>
    <property type="project" value="UniProtKB-KW"/>
</dbReference>
<accession>A0ABN8DMC2</accession>
<dbReference type="Pfam" id="PF07730">
    <property type="entry name" value="HisKA_3"/>
    <property type="match status" value="1"/>
</dbReference>
<comment type="similarity">
    <text evidence="1">Belongs to the bacterial solute-binding protein 3 family.</text>
</comment>
<dbReference type="SMART" id="SM00387">
    <property type="entry name" value="HATPase_c"/>
    <property type="match status" value="1"/>
</dbReference>
<dbReference type="RefSeq" id="WP_237486362.1">
    <property type="nucleotide sequence ID" value="NZ_CAKLCM010000003.1"/>
</dbReference>
<dbReference type="InterPro" id="IPR035965">
    <property type="entry name" value="PAS-like_dom_sf"/>
</dbReference>
<feature type="domain" description="Histidine kinase" evidence="5">
    <location>
        <begin position="936"/>
        <end position="1130"/>
    </location>
</feature>
<dbReference type="SMART" id="SM00062">
    <property type="entry name" value="PBPb"/>
    <property type="match status" value="3"/>
</dbReference>
<dbReference type="PANTHER" id="PTHR35936">
    <property type="entry name" value="MEMBRANE-BOUND LYTIC MUREIN TRANSGLYCOSYLASE F"/>
    <property type="match status" value="1"/>
</dbReference>
<keyword evidence="3" id="KW-1133">Transmembrane helix</keyword>
<evidence type="ECO:0000256" key="3">
    <source>
        <dbReference type="SAM" id="Phobius"/>
    </source>
</evidence>
<evidence type="ECO:0000313" key="7">
    <source>
        <dbReference type="Proteomes" id="UP000838160"/>
    </source>
</evidence>
<keyword evidence="7" id="KW-1185">Reference proteome</keyword>